<sequence length="113" mass="13439">MLGWIRFYKEKLNNKIQPIINRYQTQLGVEPKSRKVMELQNRWASCTPDGKLNFHWKCAMAPIEVLHYIVVHELAHLIHPNHSTDFWNEVDKILPNYDKHVNWLKLYGAGMDL</sequence>
<evidence type="ECO:0000313" key="3">
    <source>
        <dbReference type="Proteomes" id="UP000257127"/>
    </source>
</evidence>
<proteinExistence type="predicted"/>
<dbReference type="PANTHER" id="PTHR30399:SF1">
    <property type="entry name" value="UTP PYROPHOSPHATASE"/>
    <property type="match status" value="1"/>
</dbReference>
<evidence type="ECO:0000313" key="2">
    <source>
        <dbReference type="EMBL" id="RFC53182.1"/>
    </source>
</evidence>
<reference evidence="2 3" key="1">
    <citation type="submission" date="2018-08" db="EMBL/GenBank/DDBJ databases">
        <title>The draft genome squence of Brumimicrobium sp. N62.</title>
        <authorList>
            <person name="Du Z.-J."/>
            <person name="Luo H.-R."/>
        </authorList>
    </citation>
    <scope>NUCLEOTIDE SEQUENCE [LARGE SCALE GENOMIC DNA]</scope>
    <source>
        <strain evidence="2 3">N62</strain>
    </source>
</reference>
<dbReference type="RefSeq" id="WP_116881938.1">
    <property type="nucleotide sequence ID" value="NZ_QURB01000011.1"/>
</dbReference>
<dbReference type="Pfam" id="PF01863">
    <property type="entry name" value="YgjP-like"/>
    <property type="match status" value="1"/>
</dbReference>
<organism evidence="2 3">
    <name type="scientific">Brumimicrobium aurantiacum</name>
    <dbReference type="NCBI Taxonomy" id="1737063"/>
    <lineage>
        <taxon>Bacteria</taxon>
        <taxon>Pseudomonadati</taxon>
        <taxon>Bacteroidota</taxon>
        <taxon>Flavobacteriia</taxon>
        <taxon>Flavobacteriales</taxon>
        <taxon>Crocinitomicaceae</taxon>
        <taxon>Brumimicrobium</taxon>
    </lineage>
</organism>
<evidence type="ECO:0000259" key="1">
    <source>
        <dbReference type="Pfam" id="PF01863"/>
    </source>
</evidence>
<name>A0A3E1EUJ4_9FLAO</name>
<accession>A0A3E1EUJ4</accession>
<protein>
    <submittedName>
        <fullName evidence="2">M48 family peptidase</fullName>
    </submittedName>
</protein>
<dbReference type="CDD" id="cd07344">
    <property type="entry name" value="M48_yhfN_like"/>
    <property type="match status" value="1"/>
</dbReference>
<dbReference type="InterPro" id="IPR002725">
    <property type="entry name" value="YgjP-like_metallopeptidase"/>
</dbReference>
<comment type="caution">
    <text evidence="2">The sequence shown here is derived from an EMBL/GenBank/DDBJ whole genome shotgun (WGS) entry which is preliminary data.</text>
</comment>
<dbReference type="OrthoDB" id="9811177at2"/>
<dbReference type="PANTHER" id="PTHR30399">
    <property type="entry name" value="UNCHARACTERIZED PROTEIN YGJP"/>
    <property type="match status" value="1"/>
</dbReference>
<dbReference type="EMBL" id="QURB01000011">
    <property type="protein sequence ID" value="RFC53182.1"/>
    <property type="molecule type" value="Genomic_DNA"/>
</dbReference>
<keyword evidence="3" id="KW-1185">Reference proteome</keyword>
<dbReference type="AlphaFoldDB" id="A0A3E1EUJ4"/>
<dbReference type="Proteomes" id="UP000257127">
    <property type="component" value="Unassembled WGS sequence"/>
</dbReference>
<dbReference type="InterPro" id="IPR053136">
    <property type="entry name" value="UTP_pyrophosphatase-like"/>
</dbReference>
<gene>
    <name evidence="2" type="ORF">DXU93_14015</name>
</gene>
<feature type="domain" description="YgjP-like metallopeptidase" evidence="1">
    <location>
        <begin position="6"/>
        <end position="105"/>
    </location>
</feature>
<dbReference type="Gene3D" id="3.30.2010.10">
    <property type="entry name" value="Metalloproteases ('zincins'), catalytic domain"/>
    <property type="match status" value="1"/>
</dbReference>